<feature type="domain" description="DUF4261" evidence="1">
    <location>
        <begin position="279"/>
        <end position="347"/>
    </location>
</feature>
<dbReference type="EMBL" id="WKPI01000039">
    <property type="protein sequence ID" value="MSC34645.1"/>
    <property type="molecule type" value="Genomic_DNA"/>
</dbReference>
<evidence type="ECO:0000313" key="4">
    <source>
        <dbReference type="Proteomes" id="UP000433575"/>
    </source>
</evidence>
<dbReference type="Pfam" id="PF14080">
    <property type="entry name" value="DUF4261"/>
    <property type="match status" value="1"/>
</dbReference>
<keyword evidence="5" id="KW-1185">Reference proteome</keyword>
<proteinExistence type="predicted"/>
<accession>A0A6N7SAJ0</accession>
<dbReference type="AlphaFoldDB" id="A0A6N7SAJ0"/>
<dbReference type="Proteomes" id="UP000480929">
    <property type="component" value="Unassembled WGS sequence"/>
</dbReference>
<organism evidence="2 4">
    <name type="scientific">Holdemania massiliensis</name>
    <dbReference type="NCBI Taxonomy" id="1468449"/>
    <lineage>
        <taxon>Bacteria</taxon>
        <taxon>Bacillati</taxon>
        <taxon>Bacillota</taxon>
        <taxon>Erysipelotrichia</taxon>
        <taxon>Erysipelotrichales</taxon>
        <taxon>Erysipelotrichaceae</taxon>
        <taxon>Holdemania</taxon>
    </lineage>
</organism>
<evidence type="ECO:0000259" key="1">
    <source>
        <dbReference type="Pfam" id="PF14080"/>
    </source>
</evidence>
<evidence type="ECO:0000313" key="2">
    <source>
        <dbReference type="EMBL" id="MSA90914.1"/>
    </source>
</evidence>
<evidence type="ECO:0000313" key="3">
    <source>
        <dbReference type="EMBL" id="MSC34645.1"/>
    </source>
</evidence>
<protein>
    <submittedName>
        <fullName evidence="2">DUF4261 domain-containing protein</fullName>
    </submittedName>
</protein>
<name>A0A6N7SAJ0_9FIRM</name>
<dbReference type="OrthoDB" id="4827574at2"/>
<comment type="caution">
    <text evidence="2">The sequence shown here is derived from an EMBL/GenBank/DDBJ whole genome shotgun (WGS) entry which is preliminary data.</text>
</comment>
<dbReference type="InterPro" id="IPR025357">
    <property type="entry name" value="DUF4261"/>
</dbReference>
<dbReference type="RefSeq" id="WP_154240342.1">
    <property type="nucleotide sequence ID" value="NZ_CALJPI010000049.1"/>
</dbReference>
<dbReference type="EMBL" id="WKPJ01000037">
    <property type="protein sequence ID" value="MSA90914.1"/>
    <property type="molecule type" value="Genomic_DNA"/>
</dbReference>
<sequence length="357" mass="40169">MNQAEAAREAMAEWLADEHELGKLPAQIELTDEFDLHDLHYYVFRYQPESANTDWLLGVAGGYEKDELEHCGHVFSEMEVYNPETAVDQAIQLVEQVRAYYMKEAEEQTEGNGPFAGFVLLSEAAWDPQKLAADLRRDWQIEAADLPKDSSEPLVFEVEGMTAAISLMPAPIPDQEAERNAETNYLWPQAVEMTKQHQAHLLVAVLDQEQTAIEKASLFTKLCASCCRQAAALGVYTSGTVFQPEMYLEVAMMMNDDELPLLDWIYFGLYRSEKGMCAYTYGMQMFGKLEMEVLDSAASPQELRDFLYAIAGYVLDQDVTLNDGETIGFSAEEKLPITCAEGRSLDQKMLQIGYQPA</sequence>
<reference evidence="4 5" key="1">
    <citation type="journal article" date="2019" name="Nat. Med.">
        <title>A library of human gut bacterial isolates paired with longitudinal multiomics data enables mechanistic microbiome research.</title>
        <authorList>
            <person name="Poyet M."/>
            <person name="Groussin M."/>
            <person name="Gibbons S.M."/>
            <person name="Avila-Pacheco J."/>
            <person name="Jiang X."/>
            <person name="Kearney S.M."/>
            <person name="Perrotta A.R."/>
            <person name="Berdy B."/>
            <person name="Zhao S."/>
            <person name="Lieberman T.D."/>
            <person name="Swanson P.K."/>
            <person name="Smith M."/>
            <person name="Roesemann S."/>
            <person name="Alexander J.E."/>
            <person name="Rich S.A."/>
            <person name="Livny J."/>
            <person name="Vlamakis H."/>
            <person name="Clish C."/>
            <person name="Bullock K."/>
            <person name="Deik A."/>
            <person name="Scott J."/>
            <person name="Pierce K.A."/>
            <person name="Xavier R.J."/>
            <person name="Alm E.J."/>
        </authorList>
    </citation>
    <scope>NUCLEOTIDE SEQUENCE [LARGE SCALE GENOMIC DNA]</scope>
    <source>
        <strain evidence="2 4">BIOML-A4</strain>
        <strain evidence="3 5">BIOML-A5</strain>
    </source>
</reference>
<evidence type="ECO:0000313" key="5">
    <source>
        <dbReference type="Proteomes" id="UP000480929"/>
    </source>
</evidence>
<dbReference type="Proteomes" id="UP000433575">
    <property type="component" value="Unassembled WGS sequence"/>
</dbReference>
<gene>
    <name evidence="3" type="ORF">GKD88_16070</name>
    <name evidence="2" type="ORF">GKE08_16395</name>
</gene>